<feature type="transmembrane region" description="Helical" evidence="1">
    <location>
        <begin position="6"/>
        <end position="23"/>
    </location>
</feature>
<dbReference type="OrthoDB" id="1767083at2"/>
<keyword evidence="1" id="KW-1133">Transmembrane helix</keyword>
<proteinExistence type="predicted"/>
<keyword evidence="1" id="KW-0472">Membrane</keyword>
<dbReference type="AlphaFoldDB" id="A0A4R3MK64"/>
<gene>
    <name evidence="2" type="ORF">EDC18_11315</name>
</gene>
<name>A0A4R3MK64_9FIRM</name>
<dbReference type="EMBL" id="SMAL01000013">
    <property type="protein sequence ID" value="TCT12169.1"/>
    <property type="molecule type" value="Genomic_DNA"/>
</dbReference>
<sequence>MPIPIFLVILILIIIYIKYRTSLLEKKHSNARKAFWEKETKANFTRKKDINTLDYIIINLDALPFHFNTNDETLKALQDKVVELSRLKMLDLRRYSNTDLKLNYGIANLEVLSAYENTYFELLRTLYKWSKHLNDIEFVQDSITVLEYGININTDISDHYILLGKLYKETHQFEALKHLIEKANQLDNLLKNKILSYLHE</sequence>
<reference evidence="2 3" key="1">
    <citation type="submission" date="2019-03" db="EMBL/GenBank/DDBJ databases">
        <title>Genomic Encyclopedia of Type Strains, Phase IV (KMG-IV): sequencing the most valuable type-strain genomes for metagenomic binning, comparative biology and taxonomic classification.</title>
        <authorList>
            <person name="Goeker M."/>
        </authorList>
    </citation>
    <scope>NUCLEOTIDE SEQUENCE [LARGE SCALE GENOMIC DNA]</scope>
    <source>
        <strain evidence="2 3">DSM 24629</strain>
    </source>
</reference>
<keyword evidence="1" id="KW-0812">Transmembrane</keyword>
<accession>A0A4R3MK64</accession>
<comment type="caution">
    <text evidence="2">The sequence shown here is derived from an EMBL/GenBank/DDBJ whole genome shotgun (WGS) entry which is preliminary data.</text>
</comment>
<evidence type="ECO:0000313" key="3">
    <source>
        <dbReference type="Proteomes" id="UP000294902"/>
    </source>
</evidence>
<dbReference type="Proteomes" id="UP000294902">
    <property type="component" value="Unassembled WGS sequence"/>
</dbReference>
<dbReference type="RefSeq" id="WP_132253894.1">
    <property type="nucleotide sequence ID" value="NZ_SMAL01000013.1"/>
</dbReference>
<evidence type="ECO:0000256" key="1">
    <source>
        <dbReference type="SAM" id="Phobius"/>
    </source>
</evidence>
<keyword evidence="3" id="KW-1185">Reference proteome</keyword>
<protein>
    <submittedName>
        <fullName evidence="2">Uncharacterized protein</fullName>
    </submittedName>
</protein>
<evidence type="ECO:0000313" key="2">
    <source>
        <dbReference type="EMBL" id="TCT12169.1"/>
    </source>
</evidence>
<organism evidence="2 3">
    <name type="scientific">Natranaerovirga pectinivora</name>
    <dbReference type="NCBI Taxonomy" id="682400"/>
    <lineage>
        <taxon>Bacteria</taxon>
        <taxon>Bacillati</taxon>
        <taxon>Bacillota</taxon>
        <taxon>Clostridia</taxon>
        <taxon>Lachnospirales</taxon>
        <taxon>Natranaerovirgaceae</taxon>
        <taxon>Natranaerovirga</taxon>
    </lineage>
</organism>